<dbReference type="InterPro" id="IPR000014">
    <property type="entry name" value="PAS"/>
</dbReference>
<dbReference type="GO" id="GO:0000155">
    <property type="term" value="F:phosphorelay sensor kinase activity"/>
    <property type="evidence" value="ECO:0007669"/>
    <property type="project" value="InterPro"/>
</dbReference>
<dbReference type="OrthoDB" id="9813151at2"/>
<dbReference type="InterPro" id="IPR036097">
    <property type="entry name" value="HisK_dim/P_sf"/>
</dbReference>
<dbReference type="Gene3D" id="3.30.450.20">
    <property type="entry name" value="PAS domain"/>
    <property type="match status" value="1"/>
</dbReference>
<evidence type="ECO:0000256" key="8">
    <source>
        <dbReference type="SAM" id="Phobius"/>
    </source>
</evidence>
<dbReference type="PRINTS" id="PR00344">
    <property type="entry name" value="BCTRLSENSOR"/>
</dbReference>
<keyword evidence="3" id="KW-0597">Phosphoprotein</keyword>
<dbReference type="HOGENOM" id="CLU_000445_89_2_12"/>
<keyword evidence="11" id="KW-1185">Reference proteome</keyword>
<dbReference type="InterPro" id="IPR036890">
    <property type="entry name" value="HATPase_C_sf"/>
</dbReference>
<keyword evidence="7 8" id="KW-0472">Membrane</keyword>
<evidence type="ECO:0000256" key="4">
    <source>
        <dbReference type="ARBA" id="ARBA00022679"/>
    </source>
</evidence>
<dbReference type="InterPro" id="IPR050351">
    <property type="entry name" value="BphY/WalK/GraS-like"/>
</dbReference>
<dbReference type="CDD" id="cd00082">
    <property type="entry name" value="HisKA"/>
    <property type="match status" value="1"/>
</dbReference>
<keyword evidence="4" id="KW-0808">Transferase</keyword>
<dbReference type="RefSeq" id="WP_014624222.1">
    <property type="nucleotide sequence ID" value="NC_017583.1"/>
</dbReference>
<dbReference type="GO" id="GO:0004721">
    <property type="term" value="F:phosphoprotein phosphatase activity"/>
    <property type="evidence" value="ECO:0007669"/>
    <property type="project" value="TreeGrafter"/>
</dbReference>
<dbReference type="SUPFAM" id="SSF55874">
    <property type="entry name" value="ATPase domain of HSP90 chaperone/DNA topoisomerase II/histidine kinase"/>
    <property type="match status" value="1"/>
</dbReference>
<dbReference type="InterPro" id="IPR035965">
    <property type="entry name" value="PAS-like_dom_sf"/>
</dbReference>
<feature type="transmembrane region" description="Helical" evidence="8">
    <location>
        <begin position="27"/>
        <end position="47"/>
    </location>
</feature>
<dbReference type="SMART" id="SM00091">
    <property type="entry name" value="PAS"/>
    <property type="match status" value="1"/>
</dbReference>
<reference evidence="10 11" key="1">
    <citation type="submission" date="2011-06" db="EMBL/GenBank/DDBJ databases">
        <title>The complete genome of Spirochaeta thermophila DSM 6578.</title>
        <authorList>
            <consortium name="US DOE Joint Genome Institute (JGI-PGF)"/>
            <person name="Lucas S."/>
            <person name="Lapidus A."/>
            <person name="Bruce D."/>
            <person name="Goodwin L."/>
            <person name="Pitluck S."/>
            <person name="Peters L."/>
            <person name="Kyrpides N."/>
            <person name="Mavromatis K."/>
            <person name="Ivanova N."/>
            <person name="Mikailova N."/>
            <person name="Pagani I."/>
            <person name="Chertkov O."/>
            <person name="Detter J.C."/>
            <person name="Tapia R."/>
            <person name="Han C."/>
            <person name="Land M."/>
            <person name="Hauser L."/>
            <person name="Markowitz V."/>
            <person name="Cheng J.-F."/>
            <person name="Hugenholtz P."/>
            <person name="Woyke T."/>
            <person name="Wu D."/>
            <person name="Spring S."/>
            <person name="Merkhoffer B."/>
            <person name="Schneider S."/>
            <person name="Klenk H.-P."/>
            <person name="Eisen J.A."/>
        </authorList>
    </citation>
    <scope>NUCLEOTIDE SEQUENCE [LARGE SCALE GENOMIC DNA]</scope>
    <source>
        <strain evidence="11">ATCC 700085 / DSM 6578 / Z-1203</strain>
    </source>
</reference>
<dbReference type="FunFam" id="1.10.287.130:FF:000001">
    <property type="entry name" value="Two-component sensor histidine kinase"/>
    <property type="match status" value="1"/>
</dbReference>
<dbReference type="CDD" id="cd00130">
    <property type="entry name" value="PAS"/>
    <property type="match status" value="1"/>
</dbReference>
<accession>G0G9T8</accession>
<sequence length="466" mass="51679">MHETTSRPSGESATASSRSDPLWPVRLLLPLLPILALSLLPLALPLTPPLPSLLALLLQTLLTASLLLHHALHLRRTLRTLRRRLLTTPPPLLPHTRALTNPFSRALQPLEEALLHTLGQTHTRLQDLTAESHLYHTVLTHMEEGIVVTDGRLRITYANPRALEILPLPPEHRLKPLPQFLRSTSLLEHIHRTLSSGIPLTHTLTTPPPSSRTIRLHLIPLPPSPAERLLLVASDITRLERLEQIRRDFVSSVSHELKTPITTVLGYLETLKDLPPDDEATRTRFLETALSHTHRLHQIIEDLLLLSRIEQAEAPVPLERAPLAPLIRRAMELLRQTRGETHPLTLEGPEDLALPLNPGLMVQALYNLIHNAVTHTPPGTPVVVRWRGTGSSVLIQVEDRGPGIPPEALPRIFERFYRVDASRARSTGGTGLGLSIVKHIVQAHRGEVSVASTPGEGTTFTIRLPG</sequence>
<gene>
    <name evidence="10" type="ordered locus">Spith_0558</name>
</gene>
<evidence type="ECO:0000256" key="7">
    <source>
        <dbReference type="ARBA" id="ARBA00023136"/>
    </source>
</evidence>
<protein>
    <recommendedName>
        <fullName evidence="2">histidine kinase</fullName>
        <ecNumber evidence="2">2.7.13.3</ecNumber>
    </recommendedName>
</protein>
<dbReference type="InterPro" id="IPR003594">
    <property type="entry name" value="HATPase_dom"/>
</dbReference>
<dbReference type="SUPFAM" id="SSF47384">
    <property type="entry name" value="Homodimeric domain of signal transducing histidine kinase"/>
    <property type="match status" value="1"/>
</dbReference>
<dbReference type="Pfam" id="PF02518">
    <property type="entry name" value="HATPase_c"/>
    <property type="match status" value="1"/>
</dbReference>
<dbReference type="SUPFAM" id="SSF55785">
    <property type="entry name" value="PYP-like sensor domain (PAS domain)"/>
    <property type="match status" value="1"/>
</dbReference>
<comment type="catalytic activity">
    <reaction evidence="1">
        <text>ATP + protein L-histidine = ADP + protein N-phospho-L-histidine.</text>
        <dbReference type="EC" id="2.7.13.3"/>
    </reaction>
</comment>
<dbReference type="Pfam" id="PF00512">
    <property type="entry name" value="HisKA"/>
    <property type="match status" value="1"/>
</dbReference>
<evidence type="ECO:0000256" key="1">
    <source>
        <dbReference type="ARBA" id="ARBA00000085"/>
    </source>
</evidence>
<dbReference type="FunFam" id="3.30.565.10:FF:000006">
    <property type="entry name" value="Sensor histidine kinase WalK"/>
    <property type="match status" value="1"/>
</dbReference>
<evidence type="ECO:0000256" key="3">
    <source>
        <dbReference type="ARBA" id="ARBA00022553"/>
    </source>
</evidence>
<feature type="transmembrane region" description="Helical" evidence="8">
    <location>
        <begin position="53"/>
        <end position="74"/>
    </location>
</feature>
<dbReference type="SMART" id="SM00387">
    <property type="entry name" value="HATPase_c"/>
    <property type="match status" value="1"/>
</dbReference>
<dbReference type="InterPro" id="IPR004358">
    <property type="entry name" value="Sig_transdc_His_kin-like_C"/>
</dbReference>
<dbReference type="Gene3D" id="3.30.565.10">
    <property type="entry name" value="Histidine kinase-like ATPase, C-terminal domain"/>
    <property type="match status" value="1"/>
</dbReference>
<dbReference type="GO" id="GO:0005886">
    <property type="term" value="C:plasma membrane"/>
    <property type="evidence" value="ECO:0007669"/>
    <property type="project" value="TreeGrafter"/>
</dbReference>
<dbReference type="EC" id="2.7.13.3" evidence="2"/>
<keyword evidence="8" id="KW-1133">Transmembrane helix</keyword>
<evidence type="ECO:0000256" key="6">
    <source>
        <dbReference type="ARBA" id="ARBA00023012"/>
    </source>
</evidence>
<dbReference type="PANTHER" id="PTHR45453:SF1">
    <property type="entry name" value="PHOSPHATE REGULON SENSOR PROTEIN PHOR"/>
    <property type="match status" value="1"/>
</dbReference>
<feature type="domain" description="Histidine kinase" evidence="9">
    <location>
        <begin position="252"/>
        <end position="466"/>
    </location>
</feature>
<dbReference type="Gene3D" id="1.10.287.130">
    <property type="match status" value="1"/>
</dbReference>
<proteinExistence type="predicted"/>
<dbReference type="InterPro" id="IPR003661">
    <property type="entry name" value="HisK_dim/P_dom"/>
</dbReference>
<name>G0G9T8_WINT7</name>
<dbReference type="KEGG" id="stq:Spith_0558"/>
<evidence type="ECO:0000313" key="11">
    <source>
        <dbReference type="Proteomes" id="UP000007254"/>
    </source>
</evidence>
<keyword evidence="5 10" id="KW-0418">Kinase</keyword>
<dbReference type="InterPro" id="IPR005467">
    <property type="entry name" value="His_kinase_dom"/>
</dbReference>
<organism evidence="10 11">
    <name type="scientific">Winmispira thermophila (strain ATCC 700085 / DSM 6578 / Z-1203)</name>
    <name type="common">Spirochaeta thermophila</name>
    <dbReference type="NCBI Taxonomy" id="869211"/>
    <lineage>
        <taxon>Bacteria</taxon>
        <taxon>Pseudomonadati</taxon>
        <taxon>Spirochaetota</taxon>
        <taxon>Spirochaetia</taxon>
        <taxon>Winmispirales</taxon>
        <taxon>Winmispiraceae</taxon>
        <taxon>Winmispira</taxon>
    </lineage>
</organism>
<evidence type="ECO:0000256" key="5">
    <source>
        <dbReference type="ARBA" id="ARBA00022777"/>
    </source>
</evidence>
<evidence type="ECO:0000313" key="10">
    <source>
        <dbReference type="EMBL" id="AEJ60838.1"/>
    </source>
</evidence>
<dbReference type="Pfam" id="PF13188">
    <property type="entry name" value="PAS_8"/>
    <property type="match status" value="1"/>
</dbReference>
<dbReference type="PANTHER" id="PTHR45453">
    <property type="entry name" value="PHOSPHATE REGULON SENSOR PROTEIN PHOR"/>
    <property type="match status" value="1"/>
</dbReference>
<evidence type="ECO:0000256" key="2">
    <source>
        <dbReference type="ARBA" id="ARBA00012438"/>
    </source>
</evidence>
<dbReference type="CDD" id="cd00075">
    <property type="entry name" value="HATPase"/>
    <property type="match status" value="1"/>
</dbReference>
<dbReference type="SMART" id="SM00388">
    <property type="entry name" value="HisKA"/>
    <property type="match status" value="1"/>
</dbReference>
<keyword evidence="6" id="KW-0902">Two-component regulatory system</keyword>
<dbReference type="STRING" id="869211.Spith_0558"/>
<dbReference type="AlphaFoldDB" id="G0G9T8"/>
<keyword evidence="8" id="KW-0812">Transmembrane</keyword>
<evidence type="ECO:0000259" key="9">
    <source>
        <dbReference type="PROSITE" id="PS50109"/>
    </source>
</evidence>
<dbReference type="GO" id="GO:0016036">
    <property type="term" value="P:cellular response to phosphate starvation"/>
    <property type="evidence" value="ECO:0007669"/>
    <property type="project" value="TreeGrafter"/>
</dbReference>
<dbReference type="PROSITE" id="PS50109">
    <property type="entry name" value="HIS_KIN"/>
    <property type="match status" value="1"/>
</dbReference>
<dbReference type="EMBL" id="CP002903">
    <property type="protein sequence ID" value="AEJ60838.1"/>
    <property type="molecule type" value="Genomic_DNA"/>
</dbReference>
<dbReference type="Proteomes" id="UP000007254">
    <property type="component" value="Chromosome"/>
</dbReference>